<sequence length="156" mass="16359">MEADTSPWFHAHQAVPAARVDGKTVRLFQCLFCDKTFLKSQALGGHQNAHRKDRVGCFSDPYSYSGGATALFATSPPPRGSASCLSVWTNIASHGGGVSAPTPASDACRLERWGGGRAPRFAELTLVLGSGGRDGGVVRASVASGADETLDLELRL</sequence>
<dbReference type="Proteomes" id="UP001732700">
    <property type="component" value="Chromosome 3C"/>
</dbReference>
<evidence type="ECO:0000313" key="2">
    <source>
        <dbReference type="Proteomes" id="UP001732700"/>
    </source>
</evidence>
<keyword evidence="2" id="KW-1185">Reference proteome</keyword>
<organism evidence="1 2">
    <name type="scientific">Avena sativa</name>
    <name type="common">Oat</name>
    <dbReference type="NCBI Taxonomy" id="4498"/>
    <lineage>
        <taxon>Eukaryota</taxon>
        <taxon>Viridiplantae</taxon>
        <taxon>Streptophyta</taxon>
        <taxon>Embryophyta</taxon>
        <taxon>Tracheophyta</taxon>
        <taxon>Spermatophyta</taxon>
        <taxon>Magnoliopsida</taxon>
        <taxon>Liliopsida</taxon>
        <taxon>Poales</taxon>
        <taxon>Poaceae</taxon>
        <taxon>BOP clade</taxon>
        <taxon>Pooideae</taxon>
        <taxon>Poodae</taxon>
        <taxon>Poeae</taxon>
        <taxon>Poeae Chloroplast Group 1 (Aveneae type)</taxon>
        <taxon>Aveninae</taxon>
        <taxon>Avena</taxon>
    </lineage>
</organism>
<reference evidence="1" key="2">
    <citation type="submission" date="2025-09" db="UniProtKB">
        <authorList>
            <consortium name="EnsemblPlants"/>
        </authorList>
    </citation>
    <scope>IDENTIFICATION</scope>
</reference>
<accession>A0ACD5VMF6</accession>
<name>A0ACD5VMF6_AVESA</name>
<reference evidence="1" key="1">
    <citation type="submission" date="2021-05" db="EMBL/GenBank/DDBJ databases">
        <authorList>
            <person name="Scholz U."/>
            <person name="Mascher M."/>
            <person name="Fiebig A."/>
        </authorList>
    </citation>
    <scope>NUCLEOTIDE SEQUENCE [LARGE SCALE GENOMIC DNA]</scope>
</reference>
<evidence type="ECO:0000313" key="1">
    <source>
        <dbReference type="EnsemblPlants" id="AVESA.00010b.r2.3CG0455520.1.CDS.1"/>
    </source>
</evidence>
<dbReference type="EnsemblPlants" id="AVESA.00010b.r2.3CG0455520.1">
    <property type="protein sequence ID" value="AVESA.00010b.r2.3CG0455520.1.CDS.1"/>
    <property type="gene ID" value="AVESA.00010b.r2.3CG0455520"/>
</dbReference>
<protein>
    <submittedName>
        <fullName evidence="1">Uncharacterized protein</fullName>
    </submittedName>
</protein>
<proteinExistence type="predicted"/>